<reference evidence="2" key="1">
    <citation type="journal article" date="2023" name="Insect Mol. Biol.">
        <title>Genome sequencing provides insights into the evolution of gene families encoding plant cell wall-degrading enzymes in longhorned beetles.</title>
        <authorList>
            <person name="Shin N.R."/>
            <person name="Okamura Y."/>
            <person name="Kirsch R."/>
            <person name="Pauchet Y."/>
        </authorList>
    </citation>
    <scope>NUCLEOTIDE SEQUENCE</scope>
    <source>
        <strain evidence="2">AMC_N1</strain>
    </source>
</reference>
<accession>A0AAV8ZF07</accession>
<dbReference type="Proteomes" id="UP001162162">
    <property type="component" value="Unassembled WGS sequence"/>
</dbReference>
<dbReference type="PANTHER" id="PTHR31493">
    <property type="entry name" value="NAZO FAMILY MEMBER"/>
    <property type="match status" value="1"/>
</dbReference>
<evidence type="ECO:0000313" key="2">
    <source>
        <dbReference type="EMBL" id="KAJ8962540.1"/>
    </source>
</evidence>
<protein>
    <submittedName>
        <fullName evidence="2">Uncharacterized protein</fullName>
    </submittedName>
</protein>
<dbReference type="Pfam" id="PF20721">
    <property type="entry name" value="C19orf12"/>
    <property type="match status" value="1"/>
</dbReference>
<evidence type="ECO:0000256" key="1">
    <source>
        <dbReference type="ARBA" id="ARBA00029457"/>
    </source>
</evidence>
<organism evidence="2 3">
    <name type="scientific">Aromia moschata</name>
    <dbReference type="NCBI Taxonomy" id="1265417"/>
    <lineage>
        <taxon>Eukaryota</taxon>
        <taxon>Metazoa</taxon>
        <taxon>Ecdysozoa</taxon>
        <taxon>Arthropoda</taxon>
        <taxon>Hexapoda</taxon>
        <taxon>Insecta</taxon>
        <taxon>Pterygota</taxon>
        <taxon>Neoptera</taxon>
        <taxon>Endopterygota</taxon>
        <taxon>Coleoptera</taxon>
        <taxon>Polyphaga</taxon>
        <taxon>Cucujiformia</taxon>
        <taxon>Chrysomeloidea</taxon>
        <taxon>Cerambycidae</taxon>
        <taxon>Cerambycinae</taxon>
        <taxon>Callichromatini</taxon>
        <taxon>Aromia</taxon>
    </lineage>
</organism>
<dbReference type="PANTHER" id="PTHR31493:SF1">
    <property type="entry name" value="PROTEIN C19ORF12"/>
    <property type="match status" value="1"/>
</dbReference>
<comment type="similarity">
    <text evidence="1">Belongs to the C19orf12 family.</text>
</comment>
<evidence type="ECO:0000313" key="3">
    <source>
        <dbReference type="Proteomes" id="UP001162162"/>
    </source>
</evidence>
<name>A0AAV8ZF07_9CUCU</name>
<proteinExistence type="inferred from homology"/>
<comment type="caution">
    <text evidence="2">The sequence shown here is derived from an EMBL/GenBank/DDBJ whole genome shotgun (WGS) entry which is preliminary data.</text>
</comment>
<gene>
    <name evidence="2" type="ORF">NQ318_000932</name>
</gene>
<dbReference type="AlphaFoldDB" id="A0AAV8ZF07"/>
<sequence>MMVSKHKESLIEVCQILAEQQHLQVTVKSAAKSALITGVGAFFGALIAGPIGVAVGGTLASVTTAVATKGTYKSVVDILKNDLTPDQQGRLAASVGKNNG</sequence>
<dbReference type="EMBL" id="JAPWTK010000002">
    <property type="protein sequence ID" value="KAJ8962540.1"/>
    <property type="molecule type" value="Genomic_DNA"/>
</dbReference>
<dbReference type="InterPro" id="IPR033369">
    <property type="entry name" value="C19orf12"/>
</dbReference>
<keyword evidence="3" id="KW-1185">Reference proteome</keyword>